<evidence type="ECO:0000256" key="1">
    <source>
        <dbReference type="SAM" id="MobiDB-lite"/>
    </source>
</evidence>
<reference evidence="2 3" key="1">
    <citation type="submission" date="2021-03" db="EMBL/GenBank/DDBJ databases">
        <title>Sequencing the genomes of 1000 actinobacteria strains.</title>
        <authorList>
            <person name="Klenk H.-P."/>
        </authorList>
    </citation>
    <scope>NUCLEOTIDE SEQUENCE [LARGE SCALE GENOMIC DNA]</scope>
    <source>
        <strain evidence="2 3">DSM 16005</strain>
    </source>
</reference>
<feature type="region of interest" description="Disordered" evidence="1">
    <location>
        <begin position="337"/>
        <end position="361"/>
    </location>
</feature>
<evidence type="ECO:0000313" key="3">
    <source>
        <dbReference type="Proteomes" id="UP000711614"/>
    </source>
</evidence>
<feature type="compositionally biased region" description="Basic residues" evidence="1">
    <location>
        <begin position="1"/>
        <end position="12"/>
    </location>
</feature>
<protein>
    <submittedName>
        <fullName evidence="2">Uncharacterized protein</fullName>
    </submittedName>
</protein>
<dbReference type="Proteomes" id="UP000711614">
    <property type="component" value="Unassembled WGS sequence"/>
</dbReference>
<evidence type="ECO:0000313" key="2">
    <source>
        <dbReference type="EMBL" id="MBP2412208.1"/>
    </source>
</evidence>
<sequence>MAKKSKNTKKPRFGNPAKAAASKAAGTEASNVLSLSDAIAQRAKAGLLPETMDRLAADFRSWMTAAGVPGDEVDRLSSLLMNYFRNYAASVSIPDPTNLDVELTGLMLEDAGRFHPEMRISVSLALNSYLKFMVTTGAWTGPTDAMLELLDLTATDILAPPRHELAPYVFHDSANPVADGVDRASRPYVQRAVALLTWIGGGRPLTATGLLRRKDIAEAAACVDAHVVGSARVDYAGPGNGSPRAVTSMANVPRLMDYWHALIDTGLLTAGKTKAAPTKAAEAFLKAPELAQEKTMQLAYCLFYDCAIPFDDAAPSVSAEAGVARLLAAAASNRPDIAIPFDPEEPEPQADTEGPTPPFRLSSWRTLRVNSSISELVGAGLVEQGPFPVVPPSLRGALAPVLEHFDEMIQAAGPER</sequence>
<accession>A0ABS4YTT6</accession>
<name>A0ABS4YTT6_9MICC</name>
<dbReference type="RefSeq" id="WP_209677902.1">
    <property type="nucleotide sequence ID" value="NZ_JAGIOI010000001.1"/>
</dbReference>
<comment type="caution">
    <text evidence="2">The sequence shown here is derived from an EMBL/GenBank/DDBJ whole genome shotgun (WGS) entry which is preliminary data.</text>
</comment>
<dbReference type="EMBL" id="JAGIOI010000001">
    <property type="protein sequence ID" value="MBP2412208.1"/>
    <property type="molecule type" value="Genomic_DNA"/>
</dbReference>
<feature type="region of interest" description="Disordered" evidence="1">
    <location>
        <begin position="1"/>
        <end position="23"/>
    </location>
</feature>
<proteinExistence type="predicted"/>
<keyword evidence="3" id="KW-1185">Reference proteome</keyword>
<organism evidence="2 3">
    <name type="scientific">Arthrobacter stackebrandtii</name>
    <dbReference type="NCBI Taxonomy" id="272161"/>
    <lineage>
        <taxon>Bacteria</taxon>
        <taxon>Bacillati</taxon>
        <taxon>Actinomycetota</taxon>
        <taxon>Actinomycetes</taxon>
        <taxon>Micrococcales</taxon>
        <taxon>Micrococcaceae</taxon>
        <taxon>Arthrobacter</taxon>
    </lineage>
</organism>
<gene>
    <name evidence="2" type="ORF">JOF48_001007</name>
</gene>